<evidence type="ECO:0000259" key="5">
    <source>
        <dbReference type="PROSITE" id="PS50931"/>
    </source>
</evidence>
<protein>
    <submittedName>
        <fullName evidence="6">LysR family transcriptional regulator</fullName>
    </submittedName>
</protein>
<dbReference type="PANTHER" id="PTHR30419">
    <property type="entry name" value="HTH-TYPE TRANSCRIPTIONAL REGULATOR YBHD"/>
    <property type="match status" value="1"/>
</dbReference>
<comment type="caution">
    <text evidence="6">The sequence shown here is derived from an EMBL/GenBank/DDBJ whole genome shotgun (WGS) entry which is preliminary data.</text>
</comment>
<dbReference type="Pfam" id="PF03466">
    <property type="entry name" value="LysR_substrate"/>
    <property type="match status" value="1"/>
</dbReference>
<keyword evidence="4" id="KW-0804">Transcription</keyword>
<dbReference type="Gene3D" id="3.40.190.290">
    <property type="match status" value="1"/>
</dbReference>
<dbReference type="EMBL" id="JBBKZT010000002">
    <property type="protein sequence ID" value="MEJ8845859.1"/>
    <property type="molecule type" value="Genomic_DNA"/>
</dbReference>
<dbReference type="SUPFAM" id="SSF46785">
    <property type="entry name" value="Winged helix' DNA-binding domain"/>
    <property type="match status" value="1"/>
</dbReference>
<organism evidence="6 7">
    <name type="scientific">Variovorax rhizosphaerae</name>
    <dbReference type="NCBI Taxonomy" id="1836200"/>
    <lineage>
        <taxon>Bacteria</taxon>
        <taxon>Pseudomonadati</taxon>
        <taxon>Pseudomonadota</taxon>
        <taxon>Betaproteobacteria</taxon>
        <taxon>Burkholderiales</taxon>
        <taxon>Comamonadaceae</taxon>
        <taxon>Variovorax</taxon>
    </lineage>
</organism>
<dbReference type="PANTHER" id="PTHR30419:SF2">
    <property type="entry name" value="LYSR FAMILY TRANSCRIPTIONAL REGULATOR"/>
    <property type="match status" value="1"/>
</dbReference>
<dbReference type="Proteomes" id="UP001385892">
    <property type="component" value="Unassembled WGS sequence"/>
</dbReference>
<evidence type="ECO:0000256" key="4">
    <source>
        <dbReference type="ARBA" id="ARBA00023163"/>
    </source>
</evidence>
<dbReference type="InterPro" id="IPR036388">
    <property type="entry name" value="WH-like_DNA-bd_sf"/>
</dbReference>
<dbReference type="CDD" id="cd08421">
    <property type="entry name" value="PBP2_LTTR_like_1"/>
    <property type="match status" value="1"/>
</dbReference>
<evidence type="ECO:0000256" key="3">
    <source>
        <dbReference type="ARBA" id="ARBA00023125"/>
    </source>
</evidence>
<evidence type="ECO:0000256" key="1">
    <source>
        <dbReference type="ARBA" id="ARBA00009437"/>
    </source>
</evidence>
<dbReference type="RefSeq" id="WP_340341024.1">
    <property type="nucleotide sequence ID" value="NZ_JBBKZT010000002.1"/>
</dbReference>
<dbReference type="Gene3D" id="1.10.10.10">
    <property type="entry name" value="Winged helix-like DNA-binding domain superfamily/Winged helix DNA-binding domain"/>
    <property type="match status" value="1"/>
</dbReference>
<comment type="similarity">
    <text evidence="1">Belongs to the LysR transcriptional regulatory family.</text>
</comment>
<keyword evidence="7" id="KW-1185">Reference proteome</keyword>
<gene>
    <name evidence="6" type="ORF">WKW82_04340</name>
</gene>
<keyword evidence="3" id="KW-0238">DNA-binding</keyword>
<proteinExistence type="inferred from homology"/>
<feature type="domain" description="HTH lysR-type" evidence="5">
    <location>
        <begin position="3"/>
        <end position="60"/>
    </location>
</feature>
<evidence type="ECO:0000313" key="6">
    <source>
        <dbReference type="EMBL" id="MEJ8845859.1"/>
    </source>
</evidence>
<accession>A0ABU8WEM4</accession>
<keyword evidence="2" id="KW-0805">Transcription regulation</keyword>
<evidence type="ECO:0000313" key="7">
    <source>
        <dbReference type="Proteomes" id="UP001385892"/>
    </source>
</evidence>
<dbReference type="InterPro" id="IPR036390">
    <property type="entry name" value="WH_DNA-bd_sf"/>
</dbReference>
<dbReference type="InterPro" id="IPR050950">
    <property type="entry name" value="HTH-type_LysR_regulators"/>
</dbReference>
<evidence type="ECO:0000256" key="2">
    <source>
        <dbReference type="ARBA" id="ARBA00023015"/>
    </source>
</evidence>
<dbReference type="InterPro" id="IPR005119">
    <property type="entry name" value="LysR_subst-bd"/>
</dbReference>
<dbReference type="Pfam" id="PF00126">
    <property type="entry name" value="HTH_1"/>
    <property type="match status" value="1"/>
</dbReference>
<dbReference type="SUPFAM" id="SSF53850">
    <property type="entry name" value="Periplasmic binding protein-like II"/>
    <property type="match status" value="1"/>
</dbReference>
<name>A0ABU8WEM4_9BURK</name>
<reference evidence="6 7" key="1">
    <citation type="submission" date="2024-03" db="EMBL/GenBank/DDBJ databases">
        <title>Novel species of the genus Variovorax.</title>
        <authorList>
            <person name="Liu Q."/>
            <person name="Xin Y.-H."/>
        </authorList>
    </citation>
    <scope>NUCLEOTIDE SEQUENCE [LARGE SCALE GENOMIC DNA]</scope>
    <source>
        <strain evidence="6 7">KACC 18900</strain>
    </source>
</reference>
<sequence length="298" mass="32691">MRFDLTDLRLFLNVVEAGSITAGAERTHMTLASASQRVRGMEADLGSPLLLRHAQGVTPTEAGRTLLHHARVVLQQMERLHGELGDYGAGLQGHVRVQCNTSAMTEHLPEPLARFLALHPRVSVDLEERASQDIVDALHGSLCDIGIVSDAVDVAGLAQFVFRRDDLVLVVPRGHALARRRRVALMDVVDSEFIGLANGNPLQEHIAQHARRMGKRLNYRVRVRSFESVCGMVEQGIGVGIVPLTAAERCAATMNVRRIELTDDWAARNLLACVRQMDGLSPNARRLLQHLLPQGAGL</sequence>
<dbReference type="InterPro" id="IPR000847">
    <property type="entry name" value="LysR_HTH_N"/>
</dbReference>
<dbReference type="PROSITE" id="PS50931">
    <property type="entry name" value="HTH_LYSR"/>
    <property type="match status" value="1"/>
</dbReference>